<evidence type="ECO:0000256" key="2">
    <source>
        <dbReference type="SAM" id="Phobius"/>
    </source>
</evidence>
<dbReference type="RefSeq" id="WP_247955585.1">
    <property type="nucleotide sequence ID" value="NZ_CP078077.1"/>
</dbReference>
<organism evidence="3 4">
    <name type="scientific">Microbacterium galbinum</name>
    <dbReference type="NCBI Taxonomy" id="2851646"/>
    <lineage>
        <taxon>Bacteria</taxon>
        <taxon>Bacillati</taxon>
        <taxon>Actinomycetota</taxon>
        <taxon>Actinomycetes</taxon>
        <taxon>Micrococcales</taxon>
        <taxon>Microbacteriaceae</taxon>
        <taxon>Microbacterium</taxon>
    </lineage>
</organism>
<evidence type="ECO:0000256" key="1">
    <source>
        <dbReference type="SAM" id="MobiDB-lite"/>
    </source>
</evidence>
<name>A0ABY4IQ13_9MICO</name>
<feature type="transmembrane region" description="Helical" evidence="2">
    <location>
        <begin position="29"/>
        <end position="54"/>
    </location>
</feature>
<keyword evidence="2" id="KW-1133">Transmembrane helix</keyword>
<feature type="region of interest" description="Disordered" evidence="1">
    <location>
        <begin position="1"/>
        <end position="23"/>
    </location>
</feature>
<dbReference type="Proteomes" id="UP000831963">
    <property type="component" value="Chromosome"/>
</dbReference>
<proteinExistence type="predicted"/>
<keyword evidence="4" id="KW-1185">Reference proteome</keyword>
<sequence length="113" mass="12008">MIEDNAGAPPTTPVQSPTAPKKRDRAETFGAIVAFTPLIVTAVSFIILAVPIYGIIGLAIFGYLAMAWWVFGAASLLVLFFALWGNRQAALYGALGMLESLVLGMIYSQFPGA</sequence>
<keyword evidence="2" id="KW-0812">Transmembrane</keyword>
<keyword evidence="2" id="KW-0472">Membrane</keyword>
<evidence type="ECO:0000313" key="3">
    <source>
        <dbReference type="EMBL" id="UPL14739.1"/>
    </source>
</evidence>
<protein>
    <submittedName>
        <fullName evidence="3">Uncharacterized protein</fullName>
    </submittedName>
</protein>
<feature type="transmembrane region" description="Helical" evidence="2">
    <location>
        <begin position="60"/>
        <end position="83"/>
    </location>
</feature>
<accession>A0ABY4IQ13</accession>
<gene>
    <name evidence="3" type="ORF">KV396_09715</name>
</gene>
<evidence type="ECO:0000313" key="4">
    <source>
        <dbReference type="Proteomes" id="UP000831963"/>
    </source>
</evidence>
<dbReference type="EMBL" id="CP078077">
    <property type="protein sequence ID" value="UPL14739.1"/>
    <property type="molecule type" value="Genomic_DNA"/>
</dbReference>
<reference evidence="3 4" key="1">
    <citation type="submission" date="2021-06" db="EMBL/GenBank/DDBJ databases">
        <title>Genome-based taxonomic framework of Microbacterium strains isolated from marine environment, the description of four new species and reclassification of four preexisting species.</title>
        <authorList>
            <person name="Lee S.D."/>
            <person name="Kim S.-M."/>
            <person name="Byeon Y.-S."/>
            <person name="Yang H.L."/>
            <person name="Kim I.S."/>
        </authorList>
    </citation>
    <scope>NUCLEOTIDE SEQUENCE [LARGE SCALE GENOMIC DNA]</scope>
    <source>
        <strain evidence="3 4">SSW1-36</strain>
    </source>
</reference>
<feature type="transmembrane region" description="Helical" evidence="2">
    <location>
        <begin position="90"/>
        <end position="110"/>
    </location>
</feature>